<proteinExistence type="inferred from homology"/>
<organism evidence="5 6">
    <name type="scientific">Podospora didyma</name>
    <dbReference type="NCBI Taxonomy" id="330526"/>
    <lineage>
        <taxon>Eukaryota</taxon>
        <taxon>Fungi</taxon>
        <taxon>Dikarya</taxon>
        <taxon>Ascomycota</taxon>
        <taxon>Pezizomycotina</taxon>
        <taxon>Sordariomycetes</taxon>
        <taxon>Sordariomycetidae</taxon>
        <taxon>Sordariales</taxon>
        <taxon>Podosporaceae</taxon>
        <taxon>Podospora</taxon>
    </lineage>
</organism>
<evidence type="ECO:0000313" key="6">
    <source>
        <dbReference type="Proteomes" id="UP001285441"/>
    </source>
</evidence>
<evidence type="ECO:0000256" key="2">
    <source>
        <dbReference type="ARBA" id="ARBA00022630"/>
    </source>
</evidence>
<evidence type="ECO:0000256" key="1">
    <source>
        <dbReference type="ARBA" id="ARBA00009183"/>
    </source>
</evidence>
<dbReference type="GO" id="GO:0050661">
    <property type="term" value="F:NADP binding"/>
    <property type="evidence" value="ECO:0007669"/>
    <property type="project" value="InterPro"/>
</dbReference>
<sequence length="599" mass="66185">MIDILIIGAGPSGLCAAKTFLQHNAAANIVLIDAHSTVGGVWAAEQLYPTLRTNNLFSSPDFTDFPMDPERFGIKPGQHITGEAMHAYLSAYADHFGVLKRIRFNTKAIKVYRRDDGSSGNHDNGGWDVEVQSSTGEGETSVLSCRKLVVATGVLSVPKMPKIKGMEDFGAPLLHSCDLGSRVNAVLEEPGVTRVAVLGGGKSAYDAVYLAATTGHKVEWIIRRSGHGPAWVFPTHTYLGPFRAWRERLVTRRVLSFMSPCVWPDYSGFGWLRDFLHVNSVGKFIAGKFWGAIHADTVRDCRYRTDQQFKVLEPELSPFWYGTVSGVLNYETDFLSLISSGQVRVHRADISHLSDNKIHLTSGNEDATEETALELDVDALIAATGYSAKPAINFSPSTSLSDLGVPTTSLDKTQAEFWADLDAKSDQLISQQFPQLLSPPSKAEPLNTNASVPETVTPWRLYRGIAPPGPTASGDRSLVFLGMFSNIANTIRLEMQCLWALAYLNNKIPNLENKDEDKDIYAETSLAQRWCQLRAPYGHGHAYPDLVFDQMPYWDLLLHDLGLATRRKPSAFRELFEAYTQADYCGVVDEWLAKNGYAS</sequence>
<dbReference type="PRINTS" id="PR00411">
    <property type="entry name" value="PNDRDTASEI"/>
</dbReference>
<dbReference type="GO" id="GO:0050660">
    <property type="term" value="F:flavin adenine dinucleotide binding"/>
    <property type="evidence" value="ECO:0007669"/>
    <property type="project" value="InterPro"/>
</dbReference>
<reference evidence="5" key="1">
    <citation type="journal article" date="2023" name="Mol. Phylogenet. Evol.">
        <title>Genome-scale phylogeny and comparative genomics of the fungal order Sordariales.</title>
        <authorList>
            <person name="Hensen N."/>
            <person name="Bonometti L."/>
            <person name="Westerberg I."/>
            <person name="Brannstrom I.O."/>
            <person name="Guillou S."/>
            <person name="Cros-Aarteil S."/>
            <person name="Calhoun S."/>
            <person name="Haridas S."/>
            <person name="Kuo A."/>
            <person name="Mondo S."/>
            <person name="Pangilinan J."/>
            <person name="Riley R."/>
            <person name="LaButti K."/>
            <person name="Andreopoulos B."/>
            <person name="Lipzen A."/>
            <person name="Chen C."/>
            <person name="Yan M."/>
            <person name="Daum C."/>
            <person name="Ng V."/>
            <person name="Clum A."/>
            <person name="Steindorff A."/>
            <person name="Ohm R.A."/>
            <person name="Martin F."/>
            <person name="Silar P."/>
            <person name="Natvig D.O."/>
            <person name="Lalanne C."/>
            <person name="Gautier V."/>
            <person name="Ament-Velasquez S.L."/>
            <person name="Kruys A."/>
            <person name="Hutchinson M.I."/>
            <person name="Powell A.J."/>
            <person name="Barry K."/>
            <person name="Miller A.N."/>
            <person name="Grigoriev I.V."/>
            <person name="Debuchy R."/>
            <person name="Gladieux P."/>
            <person name="Hiltunen Thoren M."/>
            <person name="Johannesson H."/>
        </authorList>
    </citation>
    <scope>NUCLEOTIDE SEQUENCE</scope>
    <source>
        <strain evidence="5">CBS 232.78</strain>
    </source>
</reference>
<dbReference type="Pfam" id="PF00743">
    <property type="entry name" value="FMO-like"/>
    <property type="match status" value="1"/>
</dbReference>
<evidence type="ECO:0000313" key="5">
    <source>
        <dbReference type="EMBL" id="KAK3386831.1"/>
    </source>
</evidence>
<dbReference type="Proteomes" id="UP001285441">
    <property type="component" value="Unassembled WGS sequence"/>
</dbReference>
<name>A0AAE0NSD5_9PEZI</name>
<keyword evidence="4" id="KW-0560">Oxidoreductase</keyword>
<dbReference type="InterPro" id="IPR050346">
    <property type="entry name" value="FMO-like"/>
</dbReference>
<comment type="caution">
    <text evidence="5">The sequence shown here is derived from an EMBL/GenBank/DDBJ whole genome shotgun (WGS) entry which is preliminary data.</text>
</comment>
<dbReference type="PRINTS" id="PR00368">
    <property type="entry name" value="FADPNR"/>
</dbReference>
<accession>A0AAE0NSD5</accession>
<keyword evidence="3" id="KW-0274">FAD</keyword>
<evidence type="ECO:0000256" key="3">
    <source>
        <dbReference type="ARBA" id="ARBA00022827"/>
    </source>
</evidence>
<dbReference type="AlphaFoldDB" id="A0AAE0NSD5"/>
<dbReference type="GO" id="GO:0004499">
    <property type="term" value="F:N,N-dimethylaniline monooxygenase activity"/>
    <property type="evidence" value="ECO:0007669"/>
    <property type="project" value="InterPro"/>
</dbReference>
<comment type="similarity">
    <text evidence="1">Belongs to the FMO family.</text>
</comment>
<evidence type="ECO:0000256" key="4">
    <source>
        <dbReference type="ARBA" id="ARBA00023002"/>
    </source>
</evidence>
<protein>
    <submittedName>
        <fullName evidence="5">Cofactor FMO1 FAD enzyme</fullName>
    </submittedName>
</protein>
<dbReference type="EMBL" id="JAULSW010000003">
    <property type="protein sequence ID" value="KAK3386831.1"/>
    <property type="molecule type" value="Genomic_DNA"/>
</dbReference>
<keyword evidence="6" id="KW-1185">Reference proteome</keyword>
<dbReference type="InterPro" id="IPR036188">
    <property type="entry name" value="FAD/NAD-bd_sf"/>
</dbReference>
<dbReference type="PANTHER" id="PTHR23023">
    <property type="entry name" value="DIMETHYLANILINE MONOOXYGENASE"/>
    <property type="match status" value="1"/>
</dbReference>
<dbReference type="Gene3D" id="3.50.50.60">
    <property type="entry name" value="FAD/NAD(P)-binding domain"/>
    <property type="match status" value="1"/>
</dbReference>
<reference evidence="5" key="2">
    <citation type="submission" date="2023-06" db="EMBL/GenBank/DDBJ databases">
        <authorList>
            <consortium name="Lawrence Berkeley National Laboratory"/>
            <person name="Haridas S."/>
            <person name="Hensen N."/>
            <person name="Bonometti L."/>
            <person name="Westerberg I."/>
            <person name="Brannstrom I.O."/>
            <person name="Guillou S."/>
            <person name="Cros-Aarteil S."/>
            <person name="Calhoun S."/>
            <person name="Kuo A."/>
            <person name="Mondo S."/>
            <person name="Pangilinan J."/>
            <person name="Riley R."/>
            <person name="LaButti K."/>
            <person name="Andreopoulos B."/>
            <person name="Lipzen A."/>
            <person name="Chen C."/>
            <person name="Yanf M."/>
            <person name="Daum C."/>
            <person name="Ng V."/>
            <person name="Clum A."/>
            <person name="Steindorff A."/>
            <person name="Ohm R."/>
            <person name="Martin F."/>
            <person name="Silar P."/>
            <person name="Natvig D."/>
            <person name="Lalanne C."/>
            <person name="Gautier V."/>
            <person name="Ament-velasquez S.L."/>
            <person name="Kruys A."/>
            <person name="Hutchinson M.I."/>
            <person name="Powell A.J."/>
            <person name="Barry K."/>
            <person name="Miller A.N."/>
            <person name="Grigoriev I.V."/>
            <person name="Debuchy R."/>
            <person name="Gladieux P."/>
            <person name="Thoren M.H."/>
            <person name="Johannesson H."/>
        </authorList>
    </citation>
    <scope>NUCLEOTIDE SEQUENCE</scope>
    <source>
        <strain evidence="5">CBS 232.78</strain>
    </source>
</reference>
<dbReference type="SUPFAM" id="SSF51905">
    <property type="entry name" value="FAD/NAD(P)-binding domain"/>
    <property type="match status" value="1"/>
</dbReference>
<dbReference type="InterPro" id="IPR020946">
    <property type="entry name" value="Flavin_mOase-like"/>
</dbReference>
<gene>
    <name evidence="5" type="ORF">B0H63DRAFT_430623</name>
</gene>
<keyword evidence="2" id="KW-0285">Flavoprotein</keyword>